<dbReference type="SUPFAM" id="SSF69786">
    <property type="entry name" value="YggU-like"/>
    <property type="match status" value="1"/>
</dbReference>
<evidence type="ECO:0000256" key="1">
    <source>
        <dbReference type="ARBA" id="ARBA00010364"/>
    </source>
</evidence>
<protein>
    <recommendedName>
        <fullName evidence="2">UPF0235 protein MSIMFB_02695</fullName>
    </recommendedName>
</protein>
<reference evidence="3 4" key="1">
    <citation type="submission" date="2017-10" db="EMBL/GenBank/DDBJ databases">
        <authorList>
            <consortium name="Urmite Genomes"/>
        </authorList>
    </citation>
    <scope>NUCLEOTIDE SEQUENCE [LARGE SCALE GENOMIC DNA]</scope>
    <source>
        <strain evidence="3 4">FB-527</strain>
    </source>
</reference>
<dbReference type="HAMAP" id="MF_00634">
    <property type="entry name" value="UPF0235"/>
    <property type="match status" value="1"/>
</dbReference>
<dbReference type="NCBIfam" id="TIGR00251">
    <property type="entry name" value="DUF167 family protein"/>
    <property type="match status" value="1"/>
</dbReference>
<dbReference type="Pfam" id="PF02594">
    <property type="entry name" value="DUF167"/>
    <property type="match status" value="1"/>
</dbReference>
<dbReference type="AlphaFoldDB" id="A0A7Z7N9W7"/>
<name>A0A7Z7N9W7_9MYCO</name>
<evidence type="ECO:0000313" key="3">
    <source>
        <dbReference type="EMBL" id="SOJ55206.1"/>
    </source>
</evidence>
<comment type="caution">
    <text evidence="3">The sequence shown here is derived from an EMBL/GenBank/DDBJ whole genome shotgun (WGS) entry which is preliminary data.</text>
</comment>
<evidence type="ECO:0000256" key="2">
    <source>
        <dbReference type="HAMAP-Rule" id="MF_00634"/>
    </source>
</evidence>
<dbReference type="Proteomes" id="UP000554965">
    <property type="component" value="Unassembled WGS sequence"/>
</dbReference>
<comment type="similarity">
    <text evidence="1 2">Belongs to the UPF0235 family.</text>
</comment>
<dbReference type="EMBL" id="OCTY01000002">
    <property type="protein sequence ID" value="SOJ55206.1"/>
    <property type="molecule type" value="Genomic_DNA"/>
</dbReference>
<dbReference type="InterPro" id="IPR036591">
    <property type="entry name" value="YggU-like_sf"/>
</dbReference>
<evidence type="ECO:0000313" key="4">
    <source>
        <dbReference type="Proteomes" id="UP000554965"/>
    </source>
</evidence>
<dbReference type="Gene3D" id="3.30.1200.10">
    <property type="entry name" value="YggU-like"/>
    <property type="match status" value="1"/>
</dbReference>
<organism evidence="3 4">
    <name type="scientific">Mycobacterium simulans</name>
    <dbReference type="NCBI Taxonomy" id="627089"/>
    <lineage>
        <taxon>Bacteria</taxon>
        <taxon>Bacillati</taxon>
        <taxon>Actinomycetota</taxon>
        <taxon>Actinomycetes</taxon>
        <taxon>Mycobacteriales</taxon>
        <taxon>Mycobacteriaceae</taxon>
        <taxon>Mycobacterium</taxon>
    </lineage>
</organism>
<proteinExistence type="inferred from homology"/>
<keyword evidence="4" id="KW-1185">Reference proteome</keyword>
<dbReference type="InterPro" id="IPR003746">
    <property type="entry name" value="DUF167"/>
</dbReference>
<sequence length="108" mass="11663">MAMALSESLVARDERRRKAFRKGDVRSGSVVSGVEIISVRVKPGSRKGPLVEAGVDTDLTIYVPERAVDGKANAAVSRLLAEHLGVPRARVTLVAGATARLKRFRVLR</sequence>
<accession>A0A7Z7N9W7</accession>
<dbReference type="SMART" id="SM01152">
    <property type="entry name" value="DUF167"/>
    <property type="match status" value="1"/>
</dbReference>
<gene>
    <name evidence="3" type="ORF">MSIMFB_02695</name>
</gene>